<dbReference type="PANTHER" id="PTHR47305">
    <property type="entry name" value="BEN DOMAIN-CONTAINING PROTEIN 2"/>
    <property type="match status" value="1"/>
</dbReference>
<name>A0ABI7VXT3_FELCA</name>
<feature type="compositionally biased region" description="Pro residues" evidence="3">
    <location>
        <begin position="148"/>
        <end position="161"/>
    </location>
</feature>
<organism evidence="5 6">
    <name type="scientific">Felis catus</name>
    <name type="common">Cat</name>
    <name type="synonym">Felis silvestris catus</name>
    <dbReference type="NCBI Taxonomy" id="9685"/>
    <lineage>
        <taxon>Eukaryota</taxon>
        <taxon>Metazoa</taxon>
        <taxon>Chordata</taxon>
        <taxon>Craniata</taxon>
        <taxon>Vertebrata</taxon>
        <taxon>Euteleostomi</taxon>
        <taxon>Mammalia</taxon>
        <taxon>Eutheria</taxon>
        <taxon>Laurasiatheria</taxon>
        <taxon>Carnivora</taxon>
        <taxon>Feliformia</taxon>
        <taxon>Felidae</taxon>
        <taxon>Felinae</taxon>
        <taxon>Felis</taxon>
    </lineage>
</organism>
<evidence type="ECO:0000313" key="5">
    <source>
        <dbReference type="Ensembl" id="ENSFCTP00005002932.1"/>
    </source>
</evidence>
<sequence length="648" mass="70670">MSEEEGYIIITIEDNGDSTNDTKVVIIQDSETELHENMFSTDGTLTTQPDFQGSNGVDGLPVPGDQAVSQMSHLATLKRHSSNSLEVEFLLSHKRRRSSYPRGDYRGAAGPSVPEDQQETQPLTNSVGAPLQSAASPELQQPDLRQKPPIPKCPPAVPPALLPQGKPSLAQFPEAANCSTLPGNSSMDPHAASSAFCIPPSFAIEKFILLEMSGNADTSPENSSETIYYPALLGSIRGSDTDSSSLPLLPNFALDKVMLVETPEKAETSLENSCQTVYYQTSLGNDIGLDPASSSQSIPPSFVLKKCCLYEMMGKEETSLENNTKMTNCPPVLENDSGQDTSAYFFIPSSFGYLGDPKRNVRVLDAHLLTAQRKANPRHAVRYLIHILFSKKILTDGWVGVNSQGLRPLDANKMAALREHLQSVFPDYDLREYGNYWQTCIADINSLISCLRSEANTIRQKAGDNSKGPTNPDTPVAADLNGTRYGKGSESSSQLSQQAAASETRGNGNSQHNSSACPKGIKEYSTDNSLVSYEALEYLGNPDRNIQLPHSVLSMAKVKSRPELSAIYLIRNLFTEEVLIRSNIYGSLGHGLYALNPNRINALREFLGDAYPTCDLSESGYDWKLCVTAINSCIRSLRCDFKKSTSKA</sequence>
<evidence type="ECO:0000256" key="2">
    <source>
        <dbReference type="ARBA" id="ARBA00023242"/>
    </source>
</evidence>
<feature type="region of interest" description="Disordered" evidence="3">
    <location>
        <begin position="460"/>
        <end position="519"/>
    </location>
</feature>
<gene>
    <name evidence="5" type="primary">NOL4L</name>
</gene>
<evidence type="ECO:0000256" key="3">
    <source>
        <dbReference type="SAM" id="MobiDB-lite"/>
    </source>
</evidence>
<feature type="domain" description="BEN" evidence="4">
    <location>
        <begin position="543"/>
        <end position="641"/>
    </location>
</feature>
<reference evidence="5 6" key="1">
    <citation type="submission" date="2021-02" db="EMBL/GenBank/DDBJ databases">
        <title>Safari Cat Assemblies.</title>
        <authorList>
            <person name="Bredemeyer K.R."/>
            <person name="Murphy W.J."/>
        </authorList>
    </citation>
    <scope>NUCLEOTIDE SEQUENCE [LARGE SCALE GENOMIC DNA]</scope>
</reference>
<keyword evidence="6" id="KW-1185">Reference proteome</keyword>
<evidence type="ECO:0000313" key="6">
    <source>
        <dbReference type="Proteomes" id="UP000823872"/>
    </source>
</evidence>
<reference evidence="5" key="2">
    <citation type="submission" date="2025-08" db="UniProtKB">
        <authorList>
            <consortium name="Ensembl"/>
        </authorList>
    </citation>
    <scope>IDENTIFICATION</scope>
    <source>
        <strain evidence="5">breed Abyssinian</strain>
    </source>
</reference>
<feature type="compositionally biased region" description="Low complexity" evidence="3">
    <location>
        <begin position="489"/>
        <end position="503"/>
    </location>
</feature>
<dbReference type="Ensembl" id="ENSFCTT00005004912.1">
    <property type="protein sequence ID" value="ENSFCTP00005002932.1"/>
    <property type="gene ID" value="ENSFCTG00005001905.1"/>
</dbReference>
<feature type="region of interest" description="Disordered" evidence="3">
    <location>
        <begin position="96"/>
        <end position="167"/>
    </location>
</feature>
<dbReference type="Proteomes" id="UP000823872">
    <property type="component" value="Chromosome X"/>
</dbReference>
<dbReference type="GeneTree" id="ENSGT00940000163807"/>
<protein>
    <recommendedName>
        <fullName evidence="4">BEN domain-containing protein</fullName>
    </recommendedName>
</protein>
<accession>A0ABI7VXT3</accession>
<reference evidence="5" key="3">
    <citation type="submission" date="2025-09" db="UniProtKB">
        <authorList>
            <consortium name="Ensembl"/>
        </authorList>
    </citation>
    <scope>IDENTIFICATION</scope>
    <source>
        <strain evidence="5">breed Abyssinian</strain>
    </source>
</reference>
<evidence type="ECO:0000256" key="1">
    <source>
        <dbReference type="ARBA" id="ARBA00004123"/>
    </source>
</evidence>
<dbReference type="PROSITE" id="PS51457">
    <property type="entry name" value="BEN"/>
    <property type="match status" value="2"/>
</dbReference>
<dbReference type="PANTHER" id="PTHR47305:SF3">
    <property type="entry name" value="BEN DOMAIN-CONTAINING PROTEIN 2"/>
    <property type="match status" value="1"/>
</dbReference>
<feature type="domain" description="BEN" evidence="4">
    <location>
        <begin position="358"/>
        <end position="458"/>
    </location>
</feature>
<proteinExistence type="predicted"/>
<dbReference type="SMART" id="SM01025">
    <property type="entry name" value="BEN"/>
    <property type="match status" value="2"/>
</dbReference>
<dbReference type="InterPro" id="IPR018379">
    <property type="entry name" value="BEN_domain"/>
</dbReference>
<keyword evidence="2" id="KW-0539">Nucleus</keyword>
<dbReference type="Pfam" id="PF10523">
    <property type="entry name" value="BEN"/>
    <property type="match status" value="2"/>
</dbReference>
<comment type="subcellular location">
    <subcellularLocation>
        <location evidence="1">Nucleus</location>
    </subcellularLocation>
</comment>
<evidence type="ECO:0000259" key="4">
    <source>
        <dbReference type="PROSITE" id="PS51457"/>
    </source>
</evidence>
<feature type="compositionally biased region" description="Polar residues" evidence="3">
    <location>
        <begin position="119"/>
        <end position="139"/>
    </location>
</feature>
<feature type="compositionally biased region" description="Polar residues" evidence="3">
    <location>
        <begin position="504"/>
        <end position="516"/>
    </location>
</feature>